<dbReference type="SUPFAM" id="SSF56112">
    <property type="entry name" value="Protein kinase-like (PK-like)"/>
    <property type="match status" value="1"/>
</dbReference>
<evidence type="ECO:0000313" key="13">
    <source>
        <dbReference type="Proteomes" id="UP000803844"/>
    </source>
</evidence>
<dbReference type="PROSITE" id="PS50011">
    <property type="entry name" value="PROTEIN_KINASE_DOM"/>
    <property type="match status" value="1"/>
</dbReference>
<comment type="catalytic activity">
    <reaction evidence="8">
        <text>L-threonyl-[protein] + ATP = O-phospho-L-threonyl-[protein] + ADP + H(+)</text>
        <dbReference type="Rhea" id="RHEA:46608"/>
        <dbReference type="Rhea" id="RHEA-COMP:11060"/>
        <dbReference type="Rhea" id="RHEA-COMP:11605"/>
        <dbReference type="ChEBI" id="CHEBI:15378"/>
        <dbReference type="ChEBI" id="CHEBI:30013"/>
        <dbReference type="ChEBI" id="CHEBI:30616"/>
        <dbReference type="ChEBI" id="CHEBI:61977"/>
        <dbReference type="ChEBI" id="CHEBI:456216"/>
        <dbReference type="EC" id="2.7.11.1"/>
    </reaction>
</comment>
<evidence type="ECO:0000313" key="12">
    <source>
        <dbReference type="EMBL" id="KAF3768360.1"/>
    </source>
</evidence>
<dbReference type="PANTHER" id="PTHR44167">
    <property type="entry name" value="OVARIAN-SPECIFIC SERINE/THREONINE-PROTEIN KINASE LOK-RELATED"/>
    <property type="match status" value="1"/>
</dbReference>
<organism evidence="12 13">
    <name type="scientific">Cryphonectria parasitica (strain ATCC 38755 / EP155)</name>
    <dbReference type="NCBI Taxonomy" id="660469"/>
    <lineage>
        <taxon>Eukaryota</taxon>
        <taxon>Fungi</taxon>
        <taxon>Dikarya</taxon>
        <taxon>Ascomycota</taxon>
        <taxon>Pezizomycotina</taxon>
        <taxon>Sordariomycetes</taxon>
        <taxon>Sordariomycetidae</taxon>
        <taxon>Diaporthales</taxon>
        <taxon>Cryphonectriaceae</taxon>
        <taxon>Cryphonectria-Endothia species complex</taxon>
        <taxon>Cryphonectria</taxon>
    </lineage>
</organism>
<dbReference type="GO" id="GO:0005524">
    <property type="term" value="F:ATP binding"/>
    <property type="evidence" value="ECO:0007669"/>
    <property type="project" value="InterPro"/>
</dbReference>
<dbReference type="GeneID" id="63839624"/>
<keyword evidence="12" id="KW-0808">Transferase</keyword>
<name>A0A9P4Y965_CRYP1</name>
<dbReference type="Gene3D" id="3.30.200.20">
    <property type="entry name" value="Phosphorylase Kinase, domain 1"/>
    <property type="match status" value="1"/>
</dbReference>
<comment type="subunit">
    <text evidence="2">Component of the EKC/KEOPS complex composed of at least BUD32, CGI121, GON7, KAE1 and PCC1; the whole complex dimerizes.</text>
</comment>
<sequence length="558" mass="61901">MSLPFFRFATLTPENKEAQKCLASLIDSQPPESPVHLVAVAQADGPTKPTDRAARSKYQLVLSFSARGSGPDHGWVVGKFGRVDLPICSPKSRHLRGSQICMISIHPQSGAFILWNMSKSHSITYLQADGNADVELQYNERYILHMNTNRLRIGPLDFVLEFSARDETAYSTNLENYMQKRYQGWDHHRRVQEYSYLDILPKSTHLDMRHVIIHHTISKGAFGAVQAGINKRSGEVMACKTIHCHHYDIPIIRNELEIAKQIPSRTVGLVPLLSSWCEHGDPFPCSQAAVEYVYLLMPYAPFTFATASWQEIDLPTRLVLYRQVLEGLRNLHVMGIMHRDISPRNLLVFSCWAPASATAAICDFGKAKKGLRGTQAALGPLGFTAPEVGRQGGYTNAIDIFSLGLSILATFISWVGAEPISRDNHTRILERLAGLQSSIPDNLKTLIRSMLAWDPSSRPTAEEALADQVWEQITVVEPDPEDEDQSGGEMSPSPLRAAEAQPKSRLQRSGGPSLSSSHGMNKRTHESARPAMPGSQSGANKKMQRSYLSGLSGREDRV</sequence>
<dbReference type="GO" id="GO:0005634">
    <property type="term" value="C:nucleus"/>
    <property type="evidence" value="ECO:0007669"/>
    <property type="project" value="TreeGrafter"/>
</dbReference>
<feature type="compositionally biased region" description="Polar residues" evidence="10">
    <location>
        <begin position="510"/>
        <end position="519"/>
    </location>
</feature>
<dbReference type="Gene3D" id="1.10.510.10">
    <property type="entry name" value="Transferase(Phosphotransferase) domain 1"/>
    <property type="match status" value="1"/>
</dbReference>
<dbReference type="EC" id="2.7.11.1" evidence="3"/>
<feature type="region of interest" description="Disordered" evidence="10">
    <location>
        <begin position="478"/>
        <end position="558"/>
    </location>
</feature>
<evidence type="ECO:0000256" key="1">
    <source>
        <dbReference type="ARBA" id="ARBA00003747"/>
    </source>
</evidence>
<evidence type="ECO:0000256" key="2">
    <source>
        <dbReference type="ARBA" id="ARBA00011534"/>
    </source>
</evidence>
<keyword evidence="12" id="KW-0418">Kinase</keyword>
<dbReference type="GO" id="GO:0044773">
    <property type="term" value="P:mitotic DNA damage checkpoint signaling"/>
    <property type="evidence" value="ECO:0007669"/>
    <property type="project" value="TreeGrafter"/>
</dbReference>
<dbReference type="RefSeq" id="XP_040779321.1">
    <property type="nucleotide sequence ID" value="XM_040922495.1"/>
</dbReference>
<evidence type="ECO:0000256" key="10">
    <source>
        <dbReference type="SAM" id="MobiDB-lite"/>
    </source>
</evidence>
<evidence type="ECO:0000256" key="8">
    <source>
        <dbReference type="ARBA" id="ARBA00047899"/>
    </source>
</evidence>
<evidence type="ECO:0000256" key="9">
    <source>
        <dbReference type="ARBA" id="ARBA00048679"/>
    </source>
</evidence>
<dbReference type="OrthoDB" id="5979581at2759"/>
<dbReference type="Proteomes" id="UP000803844">
    <property type="component" value="Unassembled WGS sequence"/>
</dbReference>
<reference evidence="12" key="1">
    <citation type="journal article" date="2020" name="Phytopathology">
        <title>Genome sequence of the chestnut blight fungus Cryphonectria parasitica EP155: A fundamental resource for an archetypical invasive plant pathogen.</title>
        <authorList>
            <person name="Crouch J.A."/>
            <person name="Dawe A."/>
            <person name="Aerts A."/>
            <person name="Barry K."/>
            <person name="Churchill A.C.L."/>
            <person name="Grimwood J."/>
            <person name="Hillman B."/>
            <person name="Milgroom M.G."/>
            <person name="Pangilinan J."/>
            <person name="Smith M."/>
            <person name="Salamov A."/>
            <person name="Schmutz J."/>
            <person name="Yadav J."/>
            <person name="Grigoriev I.V."/>
            <person name="Nuss D."/>
        </authorList>
    </citation>
    <scope>NUCLEOTIDE SEQUENCE</scope>
    <source>
        <strain evidence="12">EP155</strain>
    </source>
</reference>
<dbReference type="PANTHER" id="PTHR44167:SF24">
    <property type="entry name" value="SERINE_THREONINE-PROTEIN KINASE CHK2"/>
    <property type="match status" value="1"/>
</dbReference>
<dbReference type="InterPro" id="IPR000719">
    <property type="entry name" value="Prot_kinase_dom"/>
</dbReference>
<gene>
    <name evidence="12" type="ORF">M406DRAFT_349717</name>
</gene>
<dbReference type="CDD" id="cd00180">
    <property type="entry name" value="PKc"/>
    <property type="match status" value="1"/>
</dbReference>
<evidence type="ECO:0000256" key="4">
    <source>
        <dbReference type="ARBA" id="ARBA00013948"/>
    </source>
</evidence>
<feature type="domain" description="Protein kinase" evidence="11">
    <location>
        <begin position="211"/>
        <end position="471"/>
    </location>
</feature>
<evidence type="ECO:0000256" key="7">
    <source>
        <dbReference type="ARBA" id="ARBA00033194"/>
    </source>
</evidence>
<dbReference type="InterPro" id="IPR011009">
    <property type="entry name" value="Kinase-like_dom_sf"/>
</dbReference>
<comment type="function">
    <text evidence="1">Component of the EKC/KEOPS complex that is required for the formation of a threonylcarbamoyl group on adenosine at position 37 (t(6)A37) in tRNAs that read codons beginning with adenine. The complex is probably involved in the transfer of the threonylcarbamoyl moiety of threonylcarbamoyl-AMP (TC-AMP) to the N6 group of A37. BUD32 has ATPase activity in the context of the EKC/KEOPS complex and likely plays a supporting role to the catalytic subunit KAE1. The EKC/KEOPS complex also promotes both telomere uncapping and telomere elongation. The complex is required for efficient recruitment of transcriptional coactivators.</text>
</comment>
<dbReference type="AlphaFoldDB" id="A0A9P4Y965"/>
<evidence type="ECO:0000259" key="11">
    <source>
        <dbReference type="PROSITE" id="PS50011"/>
    </source>
</evidence>
<keyword evidence="13" id="KW-1185">Reference proteome</keyword>
<comment type="caution">
    <text evidence="12">The sequence shown here is derived from an EMBL/GenBank/DDBJ whole genome shotgun (WGS) entry which is preliminary data.</text>
</comment>
<comment type="catalytic activity">
    <reaction evidence="9">
        <text>L-seryl-[protein] + ATP = O-phospho-L-seryl-[protein] + ADP + H(+)</text>
        <dbReference type="Rhea" id="RHEA:17989"/>
        <dbReference type="Rhea" id="RHEA-COMP:9863"/>
        <dbReference type="Rhea" id="RHEA-COMP:11604"/>
        <dbReference type="ChEBI" id="CHEBI:15378"/>
        <dbReference type="ChEBI" id="CHEBI:29999"/>
        <dbReference type="ChEBI" id="CHEBI:30616"/>
        <dbReference type="ChEBI" id="CHEBI:83421"/>
        <dbReference type="ChEBI" id="CHEBI:456216"/>
        <dbReference type="EC" id="2.7.11.1"/>
    </reaction>
</comment>
<dbReference type="Pfam" id="PF00069">
    <property type="entry name" value="Pkinase"/>
    <property type="match status" value="1"/>
</dbReference>
<dbReference type="EMBL" id="MU032345">
    <property type="protein sequence ID" value="KAF3768360.1"/>
    <property type="molecule type" value="Genomic_DNA"/>
</dbReference>
<dbReference type="InterPro" id="IPR008266">
    <property type="entry name" value="Tyr_kinase_AS"/>
</dbReference>
<protein>
    <recommendedName>
        <fullName evidence="5">EKC/KEOPS complex subunit BUD32</fullName>
        <ecNumber evidence="3">2.7.11.1</ecNumber>
    </recommendedName>
    <alternativeName>
        <fullName evidence="6 7">Atypical Serine/threonine protein kinase BUD32</fullName>
    </alternativeName>
    <alternativeName>
        <fullName evidence="4">EKC/KEOPS complex subunit bud32</fullName>
    </alternativeName>
</protein>
<dbReference type="GO" id="GO:0004674">
    <property type="term" value="F:protein serine/threonine kinase activity"/>
    <property type="evidence" value="ECO:0007669"/>
    <property type="project" value="UniProtKB-EC"/>
</dbReference>
<accession>A0A9P4Y965</accession>
<proteinExistence type="predicted"/>
<evidence type="ECO:0000256" key="6">
    <source>
        <dbReference type="ARBA" id="ARBA00030980"/>
    </source>
</evidence>
<evidence type="ECO:0000256" key="5">
    <source>
        <dbReference type="ARBA" id="ARBA00019973"/>
    </source>
</evidence>
<evidence type="ECO:0000256" key="3">
    <source>
        <dbReference type="ARBA" id="ARBA00012513"/>
    </source>
</evidence>
<dbReference type="PROSITE" id="PS00109">
    <property type="entry name" value="PROTEIN_KINASE_TYR"/>
    <property type="match status" value="1"/>
</dbReference>